<keyword evidence="7" id="KW-1185">Reference proteome</keyword>
<protein>
    <submittedName>
        <fullName evidence="6">KH domain</fullName>
    </submittedName>
</protein>
<gene>
    <name evidence="6" type="ORF">QE152_g7453</name>
</gene>
<feature type="domain" description="Protein bicaudal C homolog 1 KH-like" evidence="4">
    <location>
        <begin position="123"/>
        <end position="193"/>
    </location>
</feature>
<evidence type="ECO:0000259" key="5">
    <source>
        <dbReference type="Pfam" id="PF24234"/>
    </source>
</evidence>
<dbReference type="InterPro" id="IPR004088">
    <property type="entry name" value="KH_dom_type_1"/>
</dbReference>
<dbReference type="InterPro" id="IPR036612">
    <property type="entry name" value="KH_dom_type_1_sf"/>
</dbReference>
<dbReference type="PANTHER" id="PTHR10627">
    <property type="entry name" value="SCP160"/>
    <property type="match status" value="1"/>
</dbReference>
<dbReference type="GO" id="GO:0010468">
    <property type="term" value="P:regulation of gene expression"/>
    <property type="evidence" value="ECO:0007669"/>
    <property type="project" value="UniProtKB-ARBA"/>
</dbReference>
<evidence type="ECO:0000259" key="3">
    <source>
        <dbReference type="Pfam" id="PF00013"/>
    </source>
</evidence>
<keyword evidence="2" id="KW-0694">RNA-binding</keyword>
<dbReference type="Pfam" id="PF24234">
    <property type="entry name" value="KH_BICC1_1st"/>
    <property type="match status" value="1"/>
</dbReference>
<evidence type="ECO:0000313" key="7">
    <source>
        <dbReference type="Proteomes" id="UP001458880"/>
    </source>
</evidence>
<feature type="domain" description="K Homology" evidence="3">
    <location>
        <begin position="72"/>
        <end position="117"/>
    </location>
</feature>
<evidence type="ECO:0000313" key="6">
    <source>
        <dbReference type="EMBL" id="KAK9744763.1"/>
    </source>
</evidence>
<dbReference type="GO" id="GO:0003723">
    <property type="term" value="F:RNA binding"/>
    <property type="evidence" value="ECO:0007669"/>
    <property type="project" value="UniProtKB-UniRule"/>
</dbReference>
<dbReference type="Proteomes" id="UP001458880">
    <property type="component" value="Unassembled WGS sequence"/>
</dbReference>
<dbReference type="PANTHER" id="PTHR10627:SF69">
    <property type="entry name" value="PROTEIN BICAUDAL C"/>
    <property type="match status" value="1"/>
</dbReference>
<dbReference type="Gene3D" id="3.30.310.270">
    <property type="match status" value="2"/>
</dbReference>
<evidence type="ECO:0000259" key="4">
    <source>
        <dbReference type="Pfam" id="PF22985"/>
    </source>
</evidence>
<reference evidence="6 7" key="1">
    <citation type="journal article" date="2024" name="BMC Genomics">
        <title>De novo assembly and annotation of Popillia japonica's genome with initial clues to its potential as an invasive pest.</title>
        <authorList>
            <person name="Cucini C."/>
            <person name="Boschi S."/>
            <person name="Funari R."/>
            <person name="Cardaioli E."/>
            <person name="Iannotti N."/>
            <person name="Marturano G."/>
            <person name="Paoli F."/>
            <person name="Bruttini M."/>
            <person name="Carapelli A."/>
            <person name="Frati F."/>
            <person name="Nardi F."/>
        </authorList>
    </citation>
    <scope>NUCLEOTIDE SEQUENCE [LARGE SCALE GENOMIC DNA]</scope>
    <source>
        <strain evidence="6">DMR45628</strain>
    </source>
</reference>
<proteinExistence type="predicted"/>
<dbReference type="PROSITE" id="PS50084">
    <property type="entry name" value="KH_TYPE_1"/>
    <property type="match status" value="1"/>
</dbReference>
<dbReference type="GO" id="GO:0005737">
    <property type="term" value="C:cytoplasm"/>
    <property type="evidence" value="ECO:0007669"/>
    <property type="project" value="TreeGrafter"/>
</dbReference>
<dbReference type="AlphaFoldDB" id="A0AAW1MEM7"/>
<organism evidence="6 7">
    <name type="scientific">Popillia japonica</name>
    <name type="common">Japanese beetle</name>
    <dbReference type="NCBI Taxonomy" id="7064"/>
    <lineage>
        <taxon>Eukaryota</taxon>
        <taxon>Metazoa</taxon>
        <taxon>Ecdysozoa</taxon>
        <taxon>Arthropoda</taxon>
        <taxon>Hexapoda</taxon>
        <taxon>Insecta</taxon>
        <taxon>Pterygota</taxon>
        <taxon>Neoptera</taxon>
        <taxon>Endopterygota</taxon>
        <taxon>Coleoptera</taxon>
        <taxon>Polyphaga</taxon>
        <taxon>Scarabaeiformia</taxon>
        <taxon>Scarabaeidae</taxon>
        <taxon>Rutelinae</taxon>
        <taxon>Popillia</taxon>
    </lineage>
</organism>
<dbReference type="Pfam" id="PF00013">
    <property type="entry name" value="KH_1"/>
    <property type="match status" value="2"/>
</dbReference>
<dbReference type="InterPro" id="IPR054727">
    <property type="entry name" value="BICC1_KH"/>
</dbReference>
<comment type="caution">
    <text evidence="6">The sequence shown here is derived from an EMBL/GenBank/DDBJ whole genome shotgun (WGS) entry which is preliminary data.</text>
</comment>
<dbReference type="EMBL" id="JASPKY010000055">
    <property type="protein sequence ID" value="KAK9744763.1"/>
    <property type="molecule type" value="Genomic_DNA"/>
</dbReference>
<keyword evidence="1" id="KW-0677">Repeat</keyword>
<name>A0AAW1MEM7_POPJA</name>
<dbReference type="SUPFAM" id="SSF54791">
    <property type="entry name" value="Eukaryotic type KH-domain (KH-domain type I)"/>
    <property type="match status" value="2"/>
</dbReference>
<dbReference type="InterPro" id="IPR047549">
    <property type="entry name" value="BICC1_KH-I_rpt1"/>
</dbReference>
<evidence type="ECO:0000256" key="2">
    <source>
        <dbReference type="PROSITE-ProRule" id="PRU00117"/>
    </source>
</evidence>
<sequence length="248" mass="28051">MSDTGTFITSPTKLKIGAKSKKDPHVRIAGLRDDVQSAKDRIMTILDVRVKADSASRESCRKRNATSIFPSIERVMQETQCHVHFPDSNRSNPSEKSNQVSIAGDTQGIEMARSRVRQKTPVVFGFEPPIMSKPIDPSSYYIVKIEEQYNVQVMLRIRPKLHAILVTVKGVEWEIEQVKKATLLLMKYMCDNLASQIPIQMTMEISPHHYQMVIGKNHSNLKAIMRVTGAQIMYPDAKDTNIPQSEEV</sequence>
<feature type="domain" description="BICC1 first type I KH" evidence="5">
    <location>
        <begin position="1"/>
        <end position="43"/>
    </location>
</feature>
<accession>A0AAW1MEM7</accession>
<feature type="domain" description="K Homology" evidence="3">
    <location>
        <begin position="201"/>
        <end position="243"/>
    </location>
</feature>
<evidence type="ECO:0000256" key="1">
    <source>
        <dbReference type="ARBA" id="ARBA00022737"/>
    </source>
</evidence>
<dbReference type="Pfam" id="PF22985">
    <property type="entry name" value="KH_BICC1"/>
    <property type="match status" value="1"/>
</dbReference>